<reference evidence="3 4" key="1">
    <citation type="submission" date="2015-10" db="EMBL/GenBank/DDBJ databases">
        <title>Full genome of DAOMC 229536 Phialocephala scopiformis, a fungal endophyte of spruce producing the potent anti-insectan compound rugulosin.</title>
        <authorList>
            <consortium name="DOE Joint Genome Institute"/>
            <person name="Walker A.K."/>
            <person name="Frasz S.L."/>
            <person name="Seifert K.A."/>
            <person name="Miller J.D."/>
            <person name="Mondo S.J."/>
            <person name="Labutti K."/>
            <person name="Lipzen A."/>
            <person name="Dockter R."/>
            <person name="Kennedy M."/>
            <person name="Grigoriev I.V."/>
            <person name="Spatafora J.W."/>
        </authorList>
    </citation>
    <scope>NUCLEOTIDE SEQUENCE [LARGE SCALE GENOMIC DNA]</scope>
    <source>
        <strain evidence="3 4">CBS 120377</strain>
    </source>
</reference>
<sequence length="478" mass="52366">MTGATTKPGQSSLPTPNSTKAFWHSQPSKILLGHRTTPTIPAEADIVIIGSGISGASAAHFLSQNEESKKLSVVMLEAREACWGATGRNGGHCQPGIYDRSPELSSFEMRNYLALKDLITKNNIACDWRDLSVVHGYMQKSIFEEALAEYQSHQRADPEIAKLVTVVTKDSSNPSLQDLRVSNAYGAIVQKHASSVWPYKLVCWMLENLLSLNNPVKPAFNLQTKTPATHLQKAEDGSWIVHTPRGMISAKQVLLATNAYTSYLLPSFSDIIVPVRGEMSSLVPPKAMWPGNENAPLEYSYGFMGNGDQNGHRDDYLVQRPYSPSGGNGELMFGGGRSYAKNAGLGVSDDSDIDPPAAEYLKREISLVLDLRNEGKPLEATYEWSGIMGFSRDDRPWVGEVSEELGLGGDKGLWICAAYTGHGMPNAFLSAKAVVELMMGRKDDQVDLPSVHRISKERVEKAKMLEDVQVADWKGIPL</sequence>
<dbReference type="SUPFAM" id="SSF51905">
    <property type="entry name" value="FAD/NAD(P)-binding domain"/>
    <property type="match status" value="1"/>
</dbReference>
<dbReference type="PANTHER" id="PTHR13847:SF129">
    <property type="entry name" value="FAD DEPENDENT OXIDOREDUCTASE"/>
    <property type="match status" value="1"/>
</dbReference>
<feature type="region of interest" description="Disordered" evidence="1">
    <location>
        <begin position="1"/>
        <end position="21"/>
    </location>
</feature>
<gene>
    <name evidence="3" type="ORF">LY89DRAFT_647962</name>
</gene>
<evidence type="ECO:0000313" key="4">
    <source>
        <dbReference type="Proteomes" id="UP000070700"/>
    </source>
</evidence>
<dbReference type="KEGG" id="psco:LY89DRAFT_647962"/>
<dbReference type="PANTHER" id="PTHR13847">
    <property type="entry name" value="SARCOSINE DEHYDROGENASE-RELATED"/>
    <property type="match status" value="1"/>
</dbReference>
<dbReference type="InterPro" id="IPR006076">
    <property type="entry name" value="FAD-dep_OxRdtase"/>
</dbReference>
<protein>
    <submittedName>
        <fullName evidence="3">FAD dependent oxidoreductase</fullName>
    </submittedName>
</protein>
<feature type="domain" description="FAD dependent oxidoreductase" evidence="2">
    <location>
        <begin position="45"/>
        <end position="437"/>
    </location>
</feature>
<dbReference type="Proteomes" id="UP000070700">
    <property type="component" value="Unassembled WGS sequence"/>
</dbReference>
<keyword evidence="4" id="KW-1185">Reference proteome</keyword>
<dbReference type="InParanoid" id="A0A194X6W6"/>
<dbReference type="RefSeq" id="XP_018070270.1">
    <property type="nucleotide sequence ID" value="XM_018211981.1"/>
</dbReference>
<dbReference type="STRING" id="149040.A0A194X6W6"/>
<proteinExistence type="predicted"/>
<evidence type="ECO:0000313" key="3">
    <source>
        <dbReference type="EMBL" id="KUJ15915.1"/>
    </source>
</evidence>
<dbReference type="EMBL" id="KQ947417">
    <property type="protein sequence ID" value="KUJ15915.1"/>
    <property type="molecule type" value="Genomic_DNA"/>
</dbReference>
<dbReference type="OrthoDB" id="429143at2759"/>
<dbReference type="GeneID" id="28821707"/>
<evidence type="ECO:0000259" key="2">
    <source>
        <dbReference type="Pfam" id="PF01266"/>
    </source>
</evidence>
<accession>A0A194X6W6</accession>
<evidence type="ECO:0000256" key="1">
    <source>
        <dbReference type="SAM" id="MobiDB-lite"/>
    </source>
</evidence>
<dbReference type="Gene3D" id="3.30.9.10">
    <property type="entry name" value="D-Amino Acid Oxidase, subunit A, domain 2"/>
    <property type="match status" value="1"/>
</dbReference>
<dbReference type="Gene3D" id="3.50.50.60">
    <property type="entry name" value="FAD/NAD(P)-binding domain"/>
    <property type="match status" value="1"/>
</dbReference>
<dbReference type="AlphaFoldDB" id="A0A194X6W6"/>
<dbReference type="Pfam" id="PF01266">
    <property type="entry name" value="DAO"/>
    <property type="match status" value="1"/>
</dbReference>
<dbReference type="GO" id="GO:0005737">
    <property type="term" value="C:cytoplasm"/>
    <property type="evidence" value="ECO:0007669"/>
    <property type="project" value="TreeGrafter"/>
</dbReference>
<organism evidence="3 4">
    <name type="scientific">Mollisia scopiformis</name>
    <name type="common">Conifer needle endophyte fungus</name>
    <name type="synonym">Phialocephala scopiformis</name>
    <dbReference type="NCBI Taxonomy" id="149040"/>
    <lineage>
        <taxon>Eukaryota</taxon>
        <taxon>Fungi</taxon>
        <taxon>Dikarya</taxon>
        <taxon>Ascomycota</taxon>
        <taxon>Pezizomycotina</taxon>
        <taxon>Leotiomycetes</taxon>
        <taxon>Helotiales</taxon>
        <taxon>Mollisiaceae</taxon>
        <taxon>Mollisia</taxon>
    </lineage>
</organism>
<dbReference type="InterPro" id="IPR036188">
    <property type="entry name" value="FAD/NAD-bd_sf"/>
</dbReference>
<name>A0A194X6W6_MOLSC</name>